<evidence type="ECO:0000313" key="3">
    <source>
        <dbReference type="Proteomes" id="UP000823641"/>
    </source>
</evidence>
<dbReference type="Proteomes" id="UP000823641">
    <property type="component" value="Unassembled WGS sequence"/>
</dbReference>
<protein>
    <recommendedName>
        <fullName evidence="1">DUF6973 domain-containing protein</fullName>
    </recommendedName>
</protein>
<dbReference type="InterPro" id="IPR054246">
    <property type="entry name" value="DUF6973"/>
</dbReference>
<evidence type="ECO:0000259" key="1">
    <source>
        <dbReference type="Pfam" id="PF22322"/>
    </source>
</evidence>
<proteinExistence type="predicted"/>
<dbReference type="AlphaFoldDB" id="A0A9D9HU51"/>
<feature type="domain" description="DUF6973" evidence="1">
    <location>
        <begin position="229"/>
        <end position="310"/>
    </location>
</feature>
<sequence>MKYNYSKILLACVLLLATGCKIKKAVIEPAQPQPKIVQQADTTQIPAFPAEVLYVLAREYESIHDSTKAKFDMPQSEVIRHDSMPLEQYMEQRLIQLYPEKAYKGLLRKTNTIAQKAIPPKRKKQIVLPELEMPTSTGTQQEDRFHTFVSDSDEVAFMNMTAPEEKLYRELNSLADDSSFVTLEQMKNITIRDSAWNLDKRLVSDTLPFFLQERWTVSLLLSGIGTHVFYRIMQSKARAEYVSEYYYPGQTSDGMRGDAFKHLFVNTMLKRYTTEALAWLVMDIYWENIRTNAPCDMVMDLHNNHVGRSTQYRTFRGDFWKDRYNWLGWSDNILQFVEDTTNNATYHQWNKQLPLFFIRQEEEQADKSLYLYWNKSKIKQQP</sequence>
<dbReference type="PROSITE" id="PS51257">
    <property type="entry name" value="PROKAR_LIPOPROTEIN"/>
    <property type="match status" value="1"/>
</dbReference>
<name>A0A9D9HU51_9BACT</name>
<reference evidence="2" key="2">
    <citation type="journal article" date="2021" name="PeerJ">
        <title>Extensive microbial diversity within the chicken gut microbiome revealed by metagenomics and culture.</title>
        <authorList>
            <person name="Gilroy R."/>
            <person name="Ravi A."/>
            <person name="Getino M."/>
            <person name="Pursley I."/>
            <person name="Horton D.L."/>
            <person name="Alikhan N.F."/>
            <person name="Baker D."/>
            <person name="Gharbi K."/>
            <person name="Hall N."/>
            <person name="Watson M."/>
            <person name="Adriaenssens E.M."/>
            <person name="Foster-Nyarko E."/>
            <person name="Jarju S."/>
            <person name="Secka A."/>
            <person name="Antonio M."/>
            <person name="Oren A."/>
            <person name="Chaudhuri R.R."/>
            <person name="La Ragione R."/>
            <person name="Hildebrand F."/>
            <person name="Pallen M.J."/>
        </authorList>
    </citation>
    <scope>NUCLEOTIDE SEQUENCE</scope>
    <source>
        <strain evidence="2">G3-3990</strain>
    </source>
</reference>
<evidence type="ECO:0000313" key="2">
    <source>
        <dbReference type="EMBL" id="MBO8460020.1"/>
    </source>
</evidence>
<dbReference type="EMBL" id="JADIMG010000067">
    <property type="protein sequence ID" value="MBO8460020.1"/>
    <property type="molecule type" value="Genomic_DNA"/>
</dbReference>
<comment type="caution">
    <text evidence="2">The sequence shown here is derived from an EMBL/GenBank/DDBJ whole genome shotgun (WGS) entry which is preliminary data.</text>
</comment>
<dbReference type="Pfam" id="PF22322">
    <property type="entry name" value="DUF6973"/>
    <property type="match status" value="1"/>
</dbReference>
<organism evidence="2 3">
    <name type="scientific">Candidatus Gallipaludibacter merdavium</name>
    <dbReference type="NCBI Taxonomy" id="2840839"/>
    <lineage>
        <taxon>Bacteria</taxon>
        <taxon>Pseudomonadati</taxon>
        <taxon>Bacteroidota</taxon>
        <taxon>Bacteroidia</taxon>
        <taxon>Bacteroidales</taxon>
        <taxon>Candidatus Gallipaludibacter</taxon>
    </lineage>
</organism>
<gene>
    <name evidence="2" type="ORF">IAA73_06800</name>
</gene>
<reference evidence="2" key="1">
    <citation type="submission" date="2020-10" db="EMBL/GenBank/DDBJ databases">
        <authorList>
            <person name="Gilroy R."/>
        </authorList>
    </citation>
    <scope>NUCLEOTIDE SEQUENCE</scope>
    <source>
        <strain evidence="2">G3-3990</strain>
    </source>
</reference>
<accession>A0A9D9HU51</accession>